<proteinExistence type="predicted"/>
<evidence type="ECO:0000313" key="1">
    <source>
        <dbReference type="EnsemblPlants" id="AVESA.00010b.r2.7DG1382350.1.CDS"/>
    </source>
</evidence>
<reference evidence="1" key="1">
    <citation type="submission" date="2021-05" db="EMBL/GenBank/DDBJ databases">
        <authorList>
            <person name="Scholz U."/>
            <person name="Mascher M."/>
            <person name="Fiebig A."/>
        </authorList>
    </citation>
    <scope>NUCLEOTIDE SEQUENCE [LARGE SCALE GENOMIC DNA]</scope>
</reference>
<evidence type="ECO:0000313" key="2">
    <source>
        <dbReference type="Proteomes" id="UP001732700"/>
    </source>
</evidence>
<reference evidence="1" key="2">
    <citation type="submission" date="2025-09" db="UniProtKB">
        <authorList>
            <consortium name="EnsemblPlants"/>
        </authorList>
    </citation>
    <scope>IDENTIFICATION</scope>
</reference>
<name>A0ACD6ACB4_AVESA</name>
<sequence length="297" mass="31206">MSVPTIAVYTSPPGPVYALSELETSSRGSAPCATAASPSPASSHRHSAVAGGLSCLFSSPAAASRSSALDDLSALWHDRSDDPLVVAGRGGGYSCPQSSSPLKWRDHLHHSPVPLFHSPASSPASRSPSVSWLAGRDRERLFSSFVRNALGSCIGYAPVTTAPLPVPAATGVDAGDLTFELDESLTEAETSCEPYARVLLAGAQDRHRTFHDELVVKAFFEAEKAHRGQTRVSGDPYLQHCVETAVLLAEIGANAAVVSAGLLHDTIDDSFMDYDHIFAMFGAGVADLVEGVCVLFT</sequence>
<organism evidence="1 2">
    <name type="scientific">Avena sativa</name>
    <name type="common">Oat</name>
    <dbReference type="NCBI Taxonomy" id="4498"/>
    <lineage>
        <taxon>Eukaryota</taxon>
        <taxon>Viridiplantae</taxon>
        <taxon>Streptophyta</taxon>
        <taxon>Embryophyta</taxon>
        <taxon>Tracheophyta</taxon>
        <taxon>Spermatophyta</taxon>
        <taxon>Magnoliopsida</taxon>
        <taxon>Liliopsida</taxon>
        <taxon>Poales</taxon>
        <taxon>Poaceae</taxon>
        <taxon>BOP clade</taxon>
        <taxon>Pooideae</taxon>
        <taxon>Poodae</taxon>
        <taxon>Poeae</taxon>
        <taxon>Poeae Chloroplast Group 1 (Aveneae type)</taxon>
        <taxon>Aveninae</taxon>
        <taxon>Avena</taxon>
    </lineage>
</organism>
<accession>A0ACD6ACB4</accession>
<protein>
    <submittedName>
        <fullName evidence="1">Uncharacterized protein</fullName>
    </submittedName>
</protein>
<keyword evidence="2" id="KW-1185">Reference proteome</keyword>
<dbReference type="Proteomes" id="UP001732700">
    <property type="component" value="Chromosome 7D"/>
</dbReference>
<dbReference type="EnsemblPlants" id="AVESA.00010b.r2.7DG1382350.1">
    <property type="protein sequence ID" value="AVESA.00010b.r2.7DG1382350.1.CDS"/>
    <property type="gene ID" value="AVESA.00010b.r2.7DG1382350"/>
</dbReference>